<keyword evidence="1" id="KW-0472">Membrane</keyword>
<sequence length="135" mass="14982">ISTALYFYDCLYPSVTREAHAPGVPISKDDTAKIVWIVLGVSVALSALVVGIIVYRKRAKRNERSSESDIAEFMLLEVPHERVTIMEELGRGAFGRVYKSVMRGLPEKNTSSKPKDHSLDSHEGRIVVTKVLPGE</sequence>
<reference evidence="2 3" key="1">
    <citation type="submission" date="2022-05" db="EMBL/GenBank/DDBJ databases">
        <authorList>
            <consortium name="Genoscope - CEA"/>
            <person name="William W."/>
        </authorList>
    </citation>
    <scope>NUCLEOTIDE SEQUENCE [LARGE SCALE GENOMIC DNA]</scope>
</reference>
<evidence type="ECO:0000313" key="2">
    <source>
        <dbReference type="EMBL" id="CAH3178987.1"/>
    </source>
</evidence>
<comment type="caution">
    <text evidence="2">The sequence shown here is derived from an EMBL/GenBank/DDBJ whole genome shotgun (WGS) entry which is preliminary data.</text>
</comment>
<dbReference type="Proteomes" id="UP001159427">
    <property type="component" value="Unassembled WGS sequence"/>
</dbReference>
<evidence type="ECO:0000256" key="1">
    <source>
        <dbReference type="SAM" id="Phobius"/>
    </source>
</evidence>
<feature type="transmembrane region" description="Helical" evidence="1">
    <location>
        <begin position="34"/>
        <end position="55"/>
    </location>
</feature>
<keyword evidence="1" id="KW-0812">Transmembrane</keyword>
<protein>
    <submittedName>
        <fullName evidence="2">Uncharacterized protein</fullName>
    </submittedName>
</protein>
<dbReference type="InterPro" id="IPR011009">
    <property type="entry name" value="Kinase-like_dom_sf"/>
</dbReference>
<keyword evidence="3" id="KW-1185">Reference proteome</keyword>
<dbReference type="SUPFAM" id="SSF56112">
    <property type="entry name" value="Protein kinase-like (PK-like)"/>
    <property type="match status" value="1"/>
</dbReference>
<feature type="non-terminal residue" evidence="2">
    <location>
        <position position="1"/>
    </location>
</feature>
<keyword evidence="1" id="KW-1133">Transmembrane helix</keyword>
<dbReference type="EMBL" id="CALNXI010001884">
    <property type="protein sequence ID" value="CAH3178987.1"/>
    <property type="molecule type" value="Genomic_DNA"/>
</dbReference>
<proteinExistence type="predicted"/>
<name>A0ABN8RNQ7_9CNID</name>
<evidence type="ECO:0000313" key="3">
    <source>
        <dbReference type="Proteomes" id="UP001159427"/>
    </source>
</evidence>
<accession>A0ABN8RNQ7</accession>
<organism evidence="2 3">
    <name type="scientific">Porites evermanni</name>
    <dbReference type="NCBI Taxonomy" id="104178"/>
    <lineage>
        <taxon>Eukaryota</taxon>
        <taxon>Metazoa</taxon>
        <taxon>Cnidaria</taxon>
        <taxon>Anthozoa</taxon>
        <taxon>Hexacorallia</taxon>
        <taxon>Scleractinia</taxon>
        <taxon>Fungiina</taxon>
        <taxon>Poritidae</taxon>
        <taxon>Porites</taxon>
    </lineage>
</organism>
<dbReference type="Gene3D" id="3.30.200.20">
    <property type="entry name" value="Phosphorylase Kinase, domain 1"/>
    <property type="match status" value="1"/>
</dbReference>
<gene>
    <name evidence="2" type="ORF">PEVE_00012079</name>
</gene>